<dbReference type="NCBIfam" id="TIGR01474">
    <property type="entry name" value="ubiA_proteo"/>
    <property type="match status" value="1"/>
</dbReference>
<keyword evidence="8 12" id="KW-0812">Transmembrane</keyword>
<dbReference type="RefSeq" id="WP_173289800.1">
    <property type="nucleotide sequence ID" value="NZ_AP021888.1"/>
</dbReference>
<dbReference type="GO" id="GO:0008412">
    <property type="term" value="F:4-hydroxybenzoate polyprenyltransferase activity"/>
    <property type="evidence" value="ECO:0007669"/>
    <property type="project" value="UniProtKB-UniRule"/>
</dbReference>
<dbReference type="Gene3D" id="1.20.120.1780">
    <property type="entry name" value="UbiA prenyltransferase"/>
    <property type="match status" value="1"/>
</dbReference>
<comment type="pathway">
    <text evidence="12">Cofactor biosynthesis; ubiquinone biosynthesis.</text>
</comment>
<comment type="catalytic activity">
    <reaction evidence="12">
        <text>all-trans-octaprenyl diphosphate + 4-hydroxybenzoate = 4-hydroxy-3-(all-trans-octaprenyl)benzoate + diphosphate</text>
        <dbReference type="Rhea" id="RHEA:27782"/>
        <dbReference type="ChEBI" id="CHEBI:1617"/>
        <dbReference type="ChEBI" id="CHEBI:17879"/>
        <dbReference type="ChEBI" id="CHEBI:33019"/>
        <dbReference type="ChEBI" id="CHEBI:57711"/>
        <dbReference type="EC" id="2.5.1.39"/>
    </reaction>
</comment>
<keyword evidence="11 12" id="KW-0472">Membrane</keyword>
<evidence type="ECO:0000256" key="10">
    <source>
        <dbReference type="ARBA" id="ARBA00022989"/>
    </source>
</evidence>
<protein>
    <recommendedName>
        <fullName evidence="12 13">4-hydroxybenzoate octaprenyltransferase</fullName>
        <ecNumber evidence="12 13">2.5.1.39</ecNumber>
    </recommendedName>
    <alternativeName>
        <fullName evidence="12">4-HB polyprenyltransferase</fullName>
    </alternativeName>
</protein>
<dbReference type="FunFam" id="1.20.120.1780:FF:000001">
    <property type="entry name" value="4-hydroxybenzoate octaprenyltransferase"/>
    <property type="match status" value="1"/>
</dbReference>
<dbReference type="Pfam" id="PF01040">
    <property type="entry name" value="UbiA"/>
    <property type="match status" value="1"/>
</dbReference>
<reference evidence="15" key="1">
    <citation type="submission" date="2019-11" db="EMBL/GenBank/DDBJ databases">
        <title>Isolation and characterization of two novel species in the genus Thiomicrorhabdus.</title>
        <authorList>
            <person name="Mochizuki J."/>
            <person name="Kojima H."/>
            <person name="Fukui M."/>
        </authorList>
    </citation>
    <scope>NUCLEOTIDE SEQUENCE [LARGE SCALE GENOMIC DNA]</scope>
    <source>
        <strain evidence="15">AkT22</strain>
    </source>
</reference>
<keyword evidence="4 12" id="KW-1003">Cell membrane</keyword>
<keyword evidence="9 12" id="KW-0460">Magnesium</keyword>
<evidence type="ECO:0000256" key="1">
    <source>
        <dbReference type="ARBA" id="ARBA00001946"/>
    </source>
</evidence>
<dbReference type="GO" id="GO:0006744">
    <property type="term" value="P:ubiquinone biosynthetic process"/>
    <property type="evidence" value="ECO:0007669"/>
    <property type="project" value="UniProtKB-UniRule"/>
</dbReference>
<sequence length="300" mass="33096">MNPTNTTPLSFKQTLWAYIQLMRLNRPVGIYLVLWPALWALWLGAGGFPGWLILSVFVSGAVLMRSAGCVINDYADRHFDGHVARTCQRPIAAGLIKPKSALVFFLILCLIAFGLVLLLNPLTISLSLGAVLLAALYPFMKRFTYWPQAFLGAAFAWAVPMGFAATANAVPWQAWPIFIITLIWALIYDTAYAIGDKEDDLKIGVKSTAILFGERVQAVIGVFQILMLLGLIWIGHLFALGWVYHLSLGAVAGLFLYHQKLLGLNQPSMAFKAFLNNHWVGFVVLLGIAFDQNLQSLGVN</sequence>
<comment type="subcellular location">
    <subcellularLocation>
        <location evidence="12">Cell inner membrane</location>
        <topology evidence="12">Multi-pass membrane protein</topology>
    </subcellularLocation>
    <subcellularLocation>
        <location evidence="2">Membrane</location>
        <topology evidence="2">Multi-pass membrane protein</topology>
    </subcellularLocation>
</comment>
<comment type="similarity">
    <text evidence="3 12">Belongs to the UbiA prenyltransferase family.</text>
</comment>
<evidence type="ECO:0000313" key="14">
    <source>
        <dbReference type="EMBL" id="BBP42404.1"/>
    </source>
</evidence>
<evidence type="ECO:0000256" key="12">
    <source>
        <dbReference type="HAMAP-Rule" id="MF_01635"/>
    </source>
</evidence>
<feature type="transmembrane region" description="Helical" evidence="12">
    <location>
        <begin position="216"/>
        <end position="234"/>
    </location>
</feature>
<dbReference type="KEGG" id="tzo:THMIRHAT_01500"/>
<dbReference type="PROSITE" id="PS00943">
    <property type="entry name" value="UBIA"/>
    <property type="match status" value="1"/>
</dbReference>
<dbReference type="CDD" id="cd13959">
    <property type="entry name" value="PT_UbiA_COQ2"/>
    <property type="match status" value="1"/>
</dbReference>
<name>A0A6F8PK17_9GAMM</name>
<dbReference type="HAMAP" id="MF_01635">
    <property type="entry name" value="UbiA"/>
    <property type="match status" value="1"/>
</dbReference>
<evidence type="ECO:0000256" key="2">
    <source>
        <dbReference type="ARBA" id="ARBA00004141"/>
    </source>
</evidence>
<gene>
    <name evidence="12 14" type="primary">ubiA</name>
    <name evidence="14" type="ORF">THMIRHAT_01500</name>
</gene>
<accession>A0A6F8PK17</accession>
<dbReference type="Gene3D" id="1.10.357.140">
    <property type="entry name" value="UbiA prenyltransferase"/>
    <property type="match status" value="1"/>
</dbReference>
<keyword evidence="10 12" id="KW-1133">Transmembrane helix</keyword>
<evidence type="ECO:0000256" key="13">
    <source>
        <dbReference type="NCBIfam" id="TIGR01474"/>
    </source>
</evidence>
<dbReference type="EC" id="2.5.1.39" evidence="12 13"/>
<dbReference type="AlphaFoldDB" id="A0A6F8PK17"/>
<feature type="transmembrane region" description="Helical" evidence="12">
    <location>
        <begin position="149"/>
        <end position="169"/>
    </location>
</feature>
<proteinExistence type="inferred from homology"/>
<dbReference type="InterPro" id="IPR006370">
    <property type="entry name" value="HB_polyprenyltransferase-like"/>
</dbReference>
<organism evidence="14 15">
    <name type="scientific">Thiosulfativibrio zosterae</name>
    <dbReference type="NCBI Taxonomy" id="2675053"/>
    <lineage>
        <taxon>Bacteria</taxon>
        <taxon>Pseudomonadati</taxon>
        <taxon>Pseudomonadota</taxon>
        <taxon>Gammaproteobacteria</taxon>
        <taxon>Thiotrichales</taxon>
        <taxon>Piscirickettsiaceae</taxon>
        <taxon>Thiosulfativibrio</taxon>
    </lineage>
</organism>
<evidence type="ECO:0000256" key="11">
    <source>
        <dbReference type="ARBA" id="ARBA00023136"/>
    </source>
</evidence>
<dbReference type="PANTHER" id="PTHR11048:SF28">
    <property type="entry name" value="4-HYDROXYBENZOATE POLYPRENYLTRANSFERASE, MITOCHONDRIAL"/>
    <property type="match status" value="1"/>
</dbReference>
<feature type="transmembrane region" description="Helical" evidence="12">
    <location>
        <begin position="240"/>
        <end position="257"/>
    </location>
</feature>
<evidence type="ECO:0000256" key="5">
    <source>
        <dbReference type="ARBA" id="ARBA00022519"/>
    </source>
</evidence>
<feature type="transmembrane region" description="Helical" evidence="12">
    <location>
        <begin position="269"/>
        <end position="290"/>
    </location>
</feature>
<evidence type="ECO:0000256" key="6">
    <source>
        <dbReference type="ARBA" id="ARBA00022679"/>
    </source>
</evidence>
<dbReference type="InterPro" id="IPR000537">
    <property type="entry name" value="UbiA_prenyltransferase"/>
</dbReference>
<evidence type="ECO:0000256" key="4">
    <source>
        <dbReference type="ARBA" id="ARBA00022475"/>
    </source>
</evidence>
<dbReference type="FunFam" id="1.10.357.140:FF:000002">
    <property type="entry name" value="4-hydroxybenzoate octaprenyltransferase"/>
    <property type="match status" value="1"/>
</dbReference>
<dbReference type="InterPro" id="IPR030470">
    <property type="entry name" value="UbiA_prenylTrfase_CS"/>
</dbReference>
<dbReference type="Proteomes" id="UP000501466">
    <property type="component" value="Chromosome"/>
</dbReference>
<keyword evidence="7 12" id="KW-0831">Ubiquinone biosynthesis</keyword>
<evidence type="ECO:0000256" key="3">
    <source>
        <dbReference type="ARBA" id="ARBA00005985"/>
    </source>
</evidence>
<dbReference type="EMBL" id="AP021888">
    <property type="protein sequence ID" value="BBP42404.1"/>
    <property type="molecule type" value="Genomic_DNA"/>
</dbReference>
<evidence type="ECO:0000256" key="7">
    <source>
        <dbReference type="ARBA" id="ARBA00022688"/>
    </source>
</evidence>
<dbReference type="InterPro" id="IPR039653">
    <property type="entry name" value="Prenyltransferase"/>
</dbReference>
<comment type="cofactor">
    <cofactor evidence="1 12">
        <name>Mg(2+)</name>
        <dbReference type="ChEBI" id="CHEBI:18420"/>
    </cofactor>
</comment>
<feature type="transmembrane region" description="Helical" evidence="12">
    <location>
        <begin position="28"/>
        <end position="45"/>
    </location>
</feature>
<dbReference type="InterPro" id="IPR044878">
    <property type="entry name" value="UbiA_sf"/>
</dbReference>
<feature type="transmembrane region" description="Helical" evidence="12">
    <location>
        <begin position="51"/>
        <end position="71"/>
    </location>
</feature>
<keyword evidence="6 12" id="KW-0808">Transferase</keyword>
<dbReference type="UniPathway" id="UPA00232"/>
<evidence type="ECO:0000313" key="15">
    <source>
        <dbReference type="Proteomes" id="UP000501466"/>
    </source>
</evidence>
<feature type="transmembrane region" description="Helical" evidence="12">
    <location>
        <begin position="101"/>
        <end position="118"/>
    </location>
</feature>
<keyword evidence="5 12" id="KW-0997">Cell inner membrane</keyword>
<keyword evidence="15" id="KW-1185">Reference proteome</keyword>
<feature type="transmembrane region" description="Helical" evidence="12">
    <location>
        <begin position="175"/>
        <end position="195"/>
    </location>
</feature>
<evidence type="ECO:0000256" key="8">
    <source>
        <dbReference type="ARBA" id="ARBA00022692"/>
    </source>
</evidence>
<dbReference type="PANTHER" id="PTHR11048">
    <property type="entry name" value="PRENYLTRANSFERASES"/>
    <property type="match status" value="1"/>
</dbReference>
<evidence type="ECO:0000256" key="9">
    <source>
        <dbReference type="ARBA" id="ARBA00022842"/>
    </source>
</evidence>
<comment type="function">
    <text evidence="12">Catalyzes the prenylation of para-hydroxybenzoate (PHB) with an all-trans polyprenyl group. Mediates the second step in the final reaction sequence of ubiquinone-8 (UQ-8) biosynthesis, which is the condensation of the polyisoprenoid side chain with PHB, generating the first membrane-bound Q intermediate 3-octaprenyl-4-hydroxybenzoate.</text>
</comment>
<dbReference type="GO" id="GO:0005886">
    <property type="term" value="C:plasma membrane"/>
    <property type="evidence" value="ECO:0007669"/>
    <property type="project" value="UniProtKB-SubCell"/>
</dbReference>